<name>A0A2M4DHF8_ANODA</name>
<sequence length="97" mass="10360">MAKASELRVSKRFRALVSITGLTVKLAAAIANAAGCAPVVTVSCTVCQLALLACLRAEEQFALWCTHRAKGRAALLGVLDERNLRFLASHEKLAKVP</sequence>
<reference evidence="1" key="1">
    <citation type="submission" date="2018-01" db="EMBL/GenBank/DDBJ databases">
        <title>An insight into the sialome of Amazonian anophelines.</title>
        <authorList>
            <person name="Ribeiro J.M."/>
            <person name="Scarpassa V."/>
            <person name="Calvo E."/>
        </authorList>
    </citation>
    <scope>NUCLEOTIDE SEQUENCE</scope>
</reference>
<evidence type="ECO:0000313" key="1">
    <source>
        <dbReference type="EMBL" id="MBW76987.1"/>
    </source>
</evidence>
<dbReference type="AlphaFoldDB" id="A0A2M4DHF8"/>
<proteinExistence type="predicted"/>
<dbReference type="EMBL" id="GGFL01012809">
    <property type="protein sequence ID" value="MBW76987.1"/>
    <property type="molecule type" value="Transcribed_RNA"/>
</dbReference>
<accession>A0A2M4DHF8</accession>
<organism evidence="1">
    <name type="scientific">Anopheles darlingi</name>
    <name type="common">Mosquito</name>
    <dbReference type="NCBI Taxonomy" id="43151"/>
    <lineage>
        <taxon>Eukaryota</taxon>
        <taxon>Metazoa</taxon>
        <taxon>Ecdysozoa</taxon>
        <taxon>Arthropoda</taxon>
        <taxon>Hexapoda</taxon>
        <taxon>Insecta</taxon>
        <taxon>Pterygota</taxon>
        <taxon>Neoptera</taxon>
        <taxon>Endopterygota</taxon>
        <taxon>Diptera</taxon>
        <taxon>Nematocera</taxon>
        <taxon>Culicoidea</taxon>
        <taxon>Culicidae</taxon>
        <taxon>Anophelinae</taxon>
        <taxon>Anopheles</taxon>
    </lineage>
</organism>
<protein>
    <submittedName>
        <fullName evidence="1">Putative secreted protein</fullName>
    </submittedName>
</protein>